<dbReference type="InterPro" id="IPR036374">
    <property type="entry name" value="OxRdtase_Mopterin-bd_sf"/>
</dbReference>
<evidence type="ECO:0000259" key="6">
    <source>
        <dbReference type="Pfam" id="PF03404"/>
    </source>
</evidence>
<dbReference type="Gene3D" id="3.90.420.10">
    <property type="entry name" value="Oxidoreductase, molybdopterin-binding domain"/>
    <property type="match status" value="1"/>
</dbReference>
<dbReference type="GO" id="GO:0008482">
    <property type="term" value="F:sulfite oxidase activity"/>
    <property type="evidence" value="ECO:0007669"/>
    <property type="project" value="TreeGrafter"/>
</dbReference>
<accession>D9MX73</accession>
<feature type="domain" description="Moybdenum cofactor oxidoreductase dimerisation" evidence="6">
    <location>
        <begin position="286"/>
        <end position="405"/>
    </location>
</feature>
<dbReference type="GO" id="GO:0043546">
    <property type="term" value="F:molybdopterin cofactor binding"/>
    <property type="evidence" value="ECO:0007669"/>
    <property type="project" value="TreeGrafter"/>
</dbReference>
<sequence length="409" mass="46014">MENAVDANRRSFLKKLAHSAIALPIGIQFSKSGFAGSKPESSPPPVPGKEDLKIMSDRPLNLESSQHLLDDEITPTERMFVRNNGHVPSISSKDILDWRLVVDGEVENPTRFSMQDLKTKFRTYTYQLVLECGGNGRAAYIPQTPGTQWTYGAVACPLWEGVRLKDVLDYVKVKKSAVYLGYYGHDMHLSGDPNKVTISRGFPISKALDEMTLIAFGMNGKDLSPLHGFPARLVCPGYPASASGKWLKRLWIRDRVHDGMKMTGKAYRVPSYPVPPGSEIPDKDMKIIEEMPVKSLITFPKCGAHLTWKQNQEFHCRGFAWSGFGEIREVHVSYDFGKSWIKGSLKKARNKFAWQRWEANFSFPSKGYYEIWARATDLTGSMQPMLVPGWNPEGYLNNAMPRIGIYADA</sequence>
<dbReference type="InterPro" id="IPR005066">
    <property type="entry name" value="MoCF_OxRdtse_dimer"/>
</dbReference>
<evidence type="ECO:0000313" key="7">
    <source>
        <dbReference type="EMBL" id="ADI87850.1"/>
    </source>
</evidence>
<name>D9MX73_9BACT</name>
<reference evidence="7" key="1">
    <citation type="journal article" date="2010" name="Appl. Environ. Microbiol.">
        <title>Novel florfenicol and chloramphenicol resistance gene discovered in Alaskan soil by using functional metagenomics.</title>
        <authorList>
            <person name="Lang K.S."/>
            <person name="Anderson J.M."/>
            <person name="Schwarz S."/>
            <person name="Williamson L."/>
            <person name="Handelsman J."/>
            <person name="Singer R.S."/>
        </authorList>
    </citation>
    <scope>NUCLEOTIDE SEQUENCE</scope>
</reference>
<dbReference type="GO" id="GO:0006790">
    <property type="term" value="P:sulfur compound metabolic process"/>
    <property type="evidence" value="ECO:0007669"/>
    <property type="project" value="TreeGrafter"/>
</dbReference>
<dbReference type="Pfam" id="PF00174">
    <property type="entry name" value="Oxidored_molyb"/>
    <property type="match status" value="1"/>
</dbReference>
<proteinExistence type="predicted"/>
<dbReference type="InterPro" id="IPR008335">
    <property type="entry name" value="Mopterin_OxRdtase_euk"/>
</dbReference>
<evidence type="ECO:0000259" key="5">
    <source>
        <dbReference type="Pfam" id="PF00174"/>
    </source>
</evidence>
<organism evidence="7">
    <name type="scientific">uncultured bacterium Ak20-3</name>
    <dbReference type="NCBI Taxonomy" id="798570"/>
    <lineage>
        <taxon>Bacteria</taxon>
        <taxon>environmental samples</taxon>
    </lineage>
</organism>
<dbReference type="EMBL" id="HM537013">
    <property type="protein sequence ID" value="ADI87850.1"/>
    <property type="molecule type" value="Genomic_DNA"/>
</dbReference>
<dbReference type="GO" id="GO:0030151">
    <property type="term" value="F:molybdenum ion binding"/>
    <property type="evidence" value="ECO:0007669"/>
    <property type="project" value="InterPro"/>
</dbReference>
<dbReference type="GO" id="GO:0020037">
    <property type="term" value="F:heme binding"/>
    <property type="evidence" value="ECO:0007669"/>
    <property type="project" value="TreeGrafter"/>
</dbReference>
<dbReference type="InterPro" id="IPR014756">
    <property type="entry name" value="Ig_E-set"/>
</dbReference>
<evidence type="ECO:0000256" key="2">
    <source>
        <dbReference type="ARBA" id="ARBA00022505"/>
    </source>
</evidence>
<evidence type="ECO:0000256" key="4">
    <source>
        <dbReference type="ARBA" id="ARBA00023002"/>
    </source>
</evidence>
<dbReference type="PANTHER" id="PTHR19372:SF7">
    <property type="entry name" value="SULFITE OXIDASE, MITOCHONDRIAL"/>
    <property type="match status" value="1"/>
</dbReference>
<evidence type="ECO:0008006" key="8">
    <source>
        <dbReference type="Google" id="ProtNLM"/>
    </source>
</evidence>
<dbReference type="InterPro" id="IPR000572">
    <property type="entry name" value="OxRdtase_Mopterin-bd_dom"/>
</dbReference>
<dbReference type="AlphaFoldDB" id="D9MX73"/>
<dbReference type="PANTHER" id="PTHR19372">
    <property type="entry name" value="SULFITE REDUCTASE"/>
    <property type="match status" value="1"/>
</dbReference>
<dbReference type="Gene3D" id="2.60.40.650">
    <property type="match status" value="1"/>
</dbReference>
<evidence type="ECO:0000256" key="3">
    <source>
        <dbReference type="ARBA" id="ARBA00022723"/>
    </source>
</evidence>
<evidence type="ECO:0000256" key="1">
    <source>
        <dbReference type="ARBA" id="ARBA00001924"/>
    </source>
</evidence>
<protein>
    <recommendedName>
        <fullName evidence="8">Sulfite oxidase</fullName>
    </recommendedName>
</protein>
<dbReference type="SUPFAM" id="SSF56524">
    <property type="entry name" value="Oxidoreductase molybdopterin-binding domain"/>
    <property type="match status" value="1"/>
</dbReference>
<feature type="domain" description="Oxidoreductase molybdopterin-binding" evidence="5">
    <location>
        <begin position="93"/>
        <end position="259"/>
    </location>
</feature>
<keyword evidence="3" id="KW-0479">Metal-binding</keyword>
<gene>
    <name evidence="7" type="ORF">AKSOIL_0342</name>
</gene>
<keyword evidence="2" id="KW-0500">Molybdenum</keyword>
<dbReference type="Pfam" id="PF03404">
    <property type="entry name" value="Mo-co_dimer"/>
    <property type="match status" value="1"/>
</dbReference>
<dbReference type="SUPFAM" id="SSF81296">
    <property type="entry name" value="E set domains"/>
    <property type="match status" value="1"/>
</dbReference>
<dbReference type="PRINTS" id="PR00407">
    <property type="entry name" value="EUMOPTERIN"/>
</dbReference>
<comment type="cofactor">
    <cofactor evidence="1">
        <name>Mo-molybdopterin</name>
        <dbReference type="ChEBI" id="CHEBI:71302"/>
    </cofactor>
</comment>
<keyword evidence="4" id="KW-0560">Oxidoreductase</keyword>
<dbReference type="CDD" id="cd02110">
    <property type="entry name" value="SO_family_Moco_dimer"/>
    <property type="match status" value="1"/>
</dbReference>